<evidence type="ECO:0000259" key="2">
    <source>
        <dbReference type="SMART" id="SM00597"/>
    </source>
</evidence>
<keyword evidence="4" id="KW-1185">Reference proteome</keyword>
<dbReference type="InterPro" id="IPR006580">
    <property type="entry name" value="Znf_TTF"/>
</dbReference>
<organism evidence="3 4">
    <name type="scientific">Diabrotica virgifera virgifera</name>
    <name type="common">western corn rootworm</name>
    <dbReference type="NCBI Taxonomy" id="50390"/>
    <lineage>
        <taxon>Eukaryota</taxon>
        <taxon>Metazoa</taxon>
        <taxon>Ecdysozoa</taxon>
        <taxon>Arthropoda</taxon>
        <taxon>Hexapoda</taxon>
        <taxon>Insecta</taxon>
        <taxon>Pterygota</taxon>
        <taxon>Neoptera</taxon>
        <taxon>Endopterygota</taxon>
        <taxon>Coleoptera</taxon>
        <taxon>Polyphaga</taxon>
        <taxon>Cucujiformia</taxon>
        <taxon>Chrysomeloidea</taxon>
        <taxon>Chrysomelidae</taxon>
        <taxon>Galerucinae</taxon>
        <taxon>Diabroticina</taxon>
        <taxon>Diabroticites</taxon>
        <taxon>Diabrotica</taxon>
    </lineage>
</organism>
<dbReference type="GeneID" id="126886147"/>
<dbReference type="PANTHER" id="PTHR45749">
    <property type="match status" value="1"/>
</dbReference>
<feature type="domain" description="TTF-type" evidence="2">
    <location>
        <begin position="130"/>
        <end position="215"/>
    </location>
</feature>
<dbReference type="PANTHER" id="PTHR45749:SF23">
    <property type="entry name" value="ZINC FINGER MYM-TYPE PROTEIN 1-LIKE"/>
    <property type="match status" value="1"/>
</dbReference>
<feature type="region of interest" description="Disordered" evidence="1">
    <location>
        <begin position="1"/>
        <end position="29"/>
    </location>
</feature>
<dbReference type="EnsemblMetazoa" id="XM_050652996.1">
    <property type="protein sequence ID" value="XP_050508953.1"/>
    <property type="gene ID" value="LOC126886147"/>
</dbReference>
<evidence type="ECO:0000313" key="3">
    <source>
        <dbReference type="EnsemblMetazoa" id="XP_050508953.1"/>
    </source>
</evidence>
<evidence type="ECO:0000313" key="4">
    <source>
        <dbReference type="Proteomes" id="UP001652700"/>
    </source>
</evidence>
<feature type="compositionally biased region" description="Polar residues" evidence="1">
    <location>
        <begin position="16"/>
        <end position="29"/>
    </location>
</feature>
<evidence type="ECO:0000256" key="1">
    <source>
        <dbReference type="SAM" id="MobiDB-lite"/>
    </source>
</evidence>
<dbReference type="Proteomes" id="UP001652700">
    <property type="component" value="Unplaced"/>
</dbReference>
<proteinExistence type="predicted"/>
<dbReference type="InterPro" id="IPR025398">
    <property type="entry name" value="DUF4371"/>
</dbReference>
<accession>A0ABM5KFL8</accession>
<dbReference type="RefSeq" id="XP_050508953.1">
    <property type="nucleotide sequence ID" value="XM_050652996.1"/>
</dbReference>
<sequence>MTAFFAPDGNQEDDTTNISQPGSSSSATSDKYIHIQPHELILETSELVLEPEHLVSPVSKVLEYEEATTSNSDPKQDLLNFKDPALWQDSHNYAEMILEKWVEQNLTDMDFSMSKRNFGEQHRYAGKQIFYKRLVNGEVVRRDWAIYSESTGNIFCLYCVLFGNKKNQFKTGFSLWNKSKERLDEHERSNDHIDNLKMYMTRLLKQGRVDVELEKEISTAKEYWVKVLEIIISVIKFLATRELAFRGTHERIGEKRNGNYLGLLELLSEYDPFLKDHINKRANLGKGKSSYLSKGICNELLNILSNRVIDEIVRQIKANKYYSISVDSTPDITHHDQLTVILRYCDNKGNPVERFVGFYKNTGHSSQQLEETVIGMLESLKLDIKNYRGQSYDNASNMSGKYSGLQARIKAYNDLALFVPCAAHSLNLVVQNAADCCLEATSFFMLVQALYNFFSVSTHRWELLSRAIKDSAESGQTLLPKRVNTTRWSSRFDAVKALKSNYGLIKTCLIGISTDINEKNIVTVEAASLSEKVDLLENGIILSFWLDVLQRVNKVNKSVQKENMDGTTAHLLSSLADYFDFLRDRFDHYEALGMFLTGNENYAEKRIIKKKIAIRRNEFGGKLKPKRKNASIMLCLYNRQSKLEIIRRSDSYKSCSRAFEFLFKLKATEDEDIFRSATELQQNYKEDLDEYFPQECVHLNHLLTSLPQLKIDTALELIN</sequence>
<name>A0ABM5KFL8_DIAVI</name>
<dbReference type="InterPro" id="IPR012337">
    <property type="entry name" value="RNaseH-like_sf"/>
</dbReference>
<dbReference type="SUPFAM" id="SSF53098">
    <property type="entry name" value="Ribonuclease H-like"/>
    <property type="match status" value="1"/>
</dbReference>
<protein>
    <recommendedName>
        <fullName evidence="2">TTF-type domain-containing protein</fullName>
    </recommendedName>
</protein>
<dbReference type="Pfam" id="PF14291">
    <property type="entry name" value="DUF4371"/>
    <property type="match status" value="1"/>
</dbReference>
<dbReference type="SMART" id="SM00597">
    <property type="entry name" value="ZnF_TTF"/>
    <property type="match status" value="1"/>
</dbReference>
<reference evidence="3" key="1">
    <citation type="submission" date="2025-05" db="UniProtKB">
        <authorList>
            <consortium name="EnsemblMetazoa"/>
        </authorList>
    </citation>
    <scope>IDENTIFICATION</scope>
</reference>